<reference evidence="1" key="1">
    <citation type="submission" date="2021-01" db="EMBL/GenBank/DDBJ databases">
        <title>Adiantum capillus-veneris genome.</title>
        <authorList>
            <person name="Fang Y."/>
            <person name="Liao Q."/>
        </authorList>
    </citation>
    <scope>NUCLEOTIDE SEQUENCE</scope>
    <source>
        <strain evidence="1">H3</strain>
        <tissue evidence="1">Leaf</tissue>
    </source>
</reference>
<dbReference type="Proteomes" id="UP000886520">
    <property type="component" value="Chromosome 3"/>
</dbReference>
<accession>A0A9D4ZPM9</accession>
<name>A0A9D4ZPM9_ADICA</name>
<dbReference type="AlphaFoldDB" id="A0A9D4ZPM9"/>
<dbReference type="EMBL" id="JABFUD020000002">
    <property type="protein sequence ID" value="KAI5083213.1"/>
    <property type="molecule type" value="Genomic_DNA"/>
</dbReference>
<keyword evidence="2" id="KW-1185">Reference proteome</keyword>
<proteinExistence type="predicted"/>
<comment type="caution">
    <text evidence="1">The sequence shown here is derived from an EMBL/GenBank/DDBJ whole genome shotgun (WGS) entry which is preliminary data.</text>
</comment>
<evidence type="ECO:0000313" key="2">
    <source>
        <dbReference type="Proteomes" id="UP000886520"/>
    </source>
</evidence>
<evidence type="ECO:0000313" key="1">
    <source>
        <dbReference type="EMBL" id="KAI5083213.1"/>
    </source>
</evidence>
<protein>
    <submittedName>
        <fullName evidence="1">Uncharacterized protein</fullName>
    </submittedName>
</protein>
<sequence length="73" mass="8149">MLANPKLCSHAIDLIEVKLHTPCSSKWTIILEACSTLQLISISGKRACACETTLESFEAWNCYECLLEHYNCG</sequence>
<organism evidence="1 2">
    <name type="scientific">Adiantum capillus-veneris</name>
    <name type="common">Maidenhair fern</name>
    <dbReference type="NCBI Taxonomy" id="13818"/>
    <lineage>
        <taxon>Eukaryota</taxon>
        <taxon>Viridiplantae</taxon>
        <taxon>Streptophyta</taxon>
        <taxon>Embryophyta</taxon>
        <taxon>Tracheophyta</taxon>
        <taxon>Polypodiopsida</taxon>
        <taxon>Polypodiidae</taxon>
        <taxon>Polypodiales</taxon>
        <taxon>Pteridineae</taxon>
        <taxon>Pteridaceae</taxon>
        <taxon>Vittarioideae</taxon>
        <taxon>Adiantum</taxon>
    </lineage>
</organism>
<gene>
    <name evidence="1" type="ORF">GOP47_0002956</name>
</gene>